<dbReference type="InterPro" id="IPR015943">
    <property type="entry name" value="WD40/YVTN_repeat-like_dom_sf"/>
</dbReference>
<reference evidence="10 11" key="1">
    <citation type="journal article" date="2014" name="Genome Biol. Evol.">
        <title>The secreted proteins of Achlya hypogyna and Thraustotheca clavata identify the ancestral oomycete secretome and reveal gene acquisitions by horizontal gene transfer.</title>
        <authorList>
            <person name="Misner I."/>
            <person name="Blouin N."/>
            <person name="Leonard G."/>
            <person name="Richards T.A."/>
            <person name="Lane C.E."/>
        </authorList>
    </citation>
    <scope>NUCLEOTIDE SEQUENCE [LARGE SCALE GENOMIC DNA]</scope>
    <source>
        <strain evidence="10 11">ATCC 48635</strain>
    </source>
</reference>
<dbReference type="InterPro" id="IPR001680">
    <property type="entry name" value="WD40_rpt"/>
</dbReference>
<comment type="subcellular location">
    <subcellularLocation>
        <location evidence="1">Nucleus</location>
        <location evidence="1">Nucleolus</location>
    </subcellularLocation>
</comment>
<dbReference type="InterPro" id="IPR045161">
    <property type="entry name" value="Utp18"/>
</dbReference>
<evidence type="ECO:0000256" key="5">
    <source>
        <dbReference type="ARBA" id="ARBA00022737"/>
    </source>
</evidence>
<organism evidence="10 11">
    <name type="scientific">Achlya hypogyna</name>
    <name type="common">Oomycete</name>
    <name type="synonym">Protoachlya hypogyna</name>
    <dbReference type="NCBI Taxonomy" id="1202772"/>
    <lineage>
        <taxon>Eukaryota</taxon>
        <taxon>Sar</taxon>
        <taxon>Stramenopiles</taxon>
        <taxon>Oomycota</taxon>
        <taxon>Saprolegniomycetes</taxon>
        <taxon>Saprolegniales</taxon>
        <taxon>Achlyaceae</taxon>
        <taxon>Achlya</taxon>
    </lineage>
</organism>
<dbReference type="FunFam" id="2.130.10.10:FF:000121">
    <property type="entry name" value="U3 small nucleolar RNA-associated protein 18 homolog"/>
    <property type="match status" value="1"/>
</dbReference>
<dbReference type="STRING" id="1202772.A0A1V9ZGN6"/>
<accession>A0A1V9ZGN6</accession>
<comment type="similarity">
    <text evidence="7">Belongs to the WD repeat UTP18 family.</text>
</comment>
<keyword evidence="6" id="KW-0539">Nucleus</keyword>
<dbReference type="OrthoDB" id="1935146at2759"/>
<keyword evidence="5" id="KW-0677">Repeat</keyword>
<evidence type="ECO:0000256" key="8">
    <source>
        <dbReference type="ARBA" id="ARBA00074442"/>
    </source>
</evidence>
<keyword evidence="3" id="KW-0597">Phosphoprotein</keyword>
<evidence type="ECO:0000256" key="3">
    <source>
        <dbReference type="ARBA" id="ARBA00022553"/>
    </source>
</evidence>
<evidence type="ECO:0000256" key="4">
    <source>
        <dbReference type="ARBA" id="ARBA00022574"/>
    </source>
</evidence>
<dbReference type="Gene3D" id="2.130.10.10">
    <property type="entry name" value="YVTN repeat-like/Quinoprotein amine dehydrogenase"/>
    <property type="match status" value="1"/>
</dbReference>
<feature type="repeat" description="WD" evidence="9">
    <location>
        <begin position="148"/>
        <end position="189"/>
    </location>
</feature>
<evidence type="ECO:0000313" key="11">
    <source>
        <dbReference type="Proteomes" id="UP000243579"/>
    </source>
</evidence>
<comment type="caution">
    <text evidence="10">The sequence shown here is derived from an EMBL/GenBank/DDBJ whole genome shotgun (WGS) entry which is preliminary data.</text>
</comment>
<name>A0A1V9ZGN6_ACHHY</name>
<protein>
    <recommendedName>
        <fullName evidence="8">U3 small nucleolar RNA-associated protein 18 homolog</fullName>
    </recommendedName>
</protein>
<keyword evidence="2" id="KW-0698">rRNA processing</keyword>
<keyword evidence="4 9" id="KW-0853">WD repeat</keyword>
<dbReference type="AlphaFoldDB" id="A0A1V9ZGN6"/>
<dbReference type="EMBL" id="JNBR01000122">
    <property type="protein sequence ID" value="OQR97149.1"/>
    <property type="molecule type" value="Genomic_DNA"/>
</dbReference>
<dbReference type="Proteomes" id="UP000243579">
    <property type="component" value="Unassembled WGS sequence"/>
</dbReference>
<dbReference type="Pfam" id="PF00400">
    <property type="entry name" value="WD40"/>
    <property type="match status" value="2"/>
</dbReference>
<evidence type="ECO:0000313" key="10">
    <source>
        <dbReference type="EMBL" id="OQR97149.1"/>
    </source>
</evidence>
<proteinExistence type="inferred from homology"/>
<dbReference type="GO" id="GO:0034388">
    <property type="term" value="C:Pwp2p-containing subcomplex of 90S preribosome"/>
    <property type="evidence" value="ECO:0007669"/>
    <property type="project" value="TreeGrafter"/>
</dbReference>
<dbReference type="InterPro" id="IPR036322">
    <property type="entry name" value="WD40_repeat_dom_sf"/>
</dbReference>
<dbReference type="PROSITE" id="PS50082">
    <property type="entry name" value="WD_REPEATS_2"/>
    <property type="match status" value="1"/>
</dbReference>
<evidence type="ECO:0000256" key="1">
    <source>
        <dbReference type="ARBA" id="ARBA00004604"/>
    </source>
</evidence>
<gene>
    <name evidence="10" type="ORF">ACHHYP_12694</name>
</gene>
<dbReference type="PANTHER" id="PTHR18359:SF0">
    <property type="entry name" value="U3 SMALL NUCLEOLAR RNA-ASSOCIATED PROTEIN 18 HOMOLOG"/>
    <property type="match status" value="1"/>
</dbReference>
<dbReference type="PANTHER" id="PTHR18359">
    <property type="entry name" value="WD-REPEAT PROTEIN-RELATED"/>
    <property type="match status" value="1"/>
</dbReference>
<evidence type="ECO:0000256" key="7">
    <source>
        <dbReference type="ARBA" id="ARBA00025767"/>
    </source>
</evidence>
<sequence>MATETRPSRKEAALRDQLFDTKVAAKRSVPEPEAPVQRQAAWVDEDDEDVVVDLETARLKKLRKTEEETHVSGDVFQERLKKQFKSGKSAASWADLDALEAKKTQRNDDSDAEEDVFAGAASLLGSGDGEALAPISLDVIRMKDANMQSPSNSQVQSVKFHANGQLLLTAGMDKTLRLFQIDGTQNPKIESIFLQDMPIACAQFSGDGTRVFMTGPRPHFYVYDIAGGHVNRIPRVGARKERNWMSFATSNDHLALLGDDGMISLLSSRSQEWIGGLKMNGSARAATFCADENYLMSTGSDGQIYQWDLRMRKCVYRVADEGSLGSGAIAASADGKYLAVGADSGVVNIYDPATLRQGETPKPTKSLMQLTTPITSLQFNGDAQILSMATRETKDALKMVHLPSATVFANWPAKKTPLHYVSCMEFSPSSGYFAVGNARGRVLLYRLTHYAST</sequence>
<dbReference type="SUPFAM" id="SSF50978">
    <property type="entry name" value="WD40 repeat-like"/>
    <property type="match status" value="1"/>
</dbReference>
<dbReference type="GO" id="GO:0032040">
    <property type="term" value="C:small-subunit processome"/>
    <property type="evidence" value="ECO:0007669"/>
    <property type="project" value="TreeGrafter"/>
</dbReference>
<keyword evidence="11" id="KW-1185">Reference proteome</keyword>
<dbReference type="SMART" id="SM00320">
    <property type="entry name" value="WD40"/>
    <property type="match status" value="5"/>
</dbReference>
<evidence type="ECO:0000256" key="9">
    <source>
        <dbReference type="PROSITE-ProRule" id="PRU00221"/>
    </source>
</evidence>
<evidence type="ECO:0000256" key="6">
    <source>
        <dbReference type="ARBA" id="ARBA00023242"/>
    </source>
</evidence>
<dbReference type="GO" id="GO:0006364">
    <property type="term" value="P:rRNA processing"/>
    <property type="evidence" value="ECO:0007669"/>
    <property type="project" value="UniProtKB-KW"/>
</dbReference>
<evidence type="ECO:0000256" key="2">
    <source>
        <dbReference type="ARBA" id="ARBA00022552"/>
    </source>
</evidence>